<evidence type="ECO:0000313" key="2">
    <source>
        <dbReference type="Proteomes" id="UP001305779"/>
    </source>
</evidence>
<dbReference type="Proteomes" id="UP001305779">
    <property type="component" value="Unassembled WGS sequence"/>
</dbReference>
<name>A0ABR0E024_ZASCE</name>
<accession>A0ABR0E024</accession>
<proteinExistence type="predicted"/>
<dbReference type="EMBL" id="JAXOVC010000013">
    <property type="protein sequence ID" value="KAK4494699.1"/>
    <property type="molecule type" value="Genomic_DNA"/>
</dbReference>
<reference evidence="1 2" key="1">
    <citation type="journal article" date="2023" name="G3 (Bethesda)">
        <title>A chromosome-level genome assembly of Zasmidium syzygii isolated from banana leaves.</title>
        <authorList>
            <person name="van Westerhoven A.C."/>
            <person name="Mehrabi R."/>
            <person name="Talebi R."/>
            <person name="Steentjes M.B.F."/>
            <person name="Corcolon B."/>
            <person name="Chong P.A."/>
            <person name="Kema G.H.J."/>
            <person name="Seidl M.F."/>
        </authorList>
    </citation>
    <scope>NUCLEOTIDE SEQUENCE [LARGE SCALE GENOMIC DNA]</scope>
    <source>
        <strain evidence="1 2">P124</strain>
    </source>
</reference>
<evidence type="ECO:0008006" key="3">
    <source>
        <dbReference type="Google" id="ProtNLM"/>
    </source>
</evidence>
<gene>
    <name evidence="1" type="ORF">PRZ48_014055</name>
</gene>
<organism evidence="1 2">
    <name type="scientific">Zasmidium cellare</name>
    <name type="common">Wine cellar mold</name>
    <name type="synonym">Racodium cellare</name>
    <dbReference type="NCBI Taxonomy" id="395010"/>
    <lineage>
        <taxon>Eukaryota</taxon>
        <taxon>Fungi</taxon>
        <taxon>Dikarya</taxon>
        <taxon>Ascomycota</taxon>
        <taxon>Pezizomycotina</taxon>
        <taxon>Dothideomycetes</taxon>
        <taxon>Dothideomycetidae</taxon>
        <taxon>Mycosphaerellales</taxon>
        <taxon>Mycosphaerellaceae</taxon>
        <taxon>Zasmidium</taxon>
    </lineage>
</organism>
<evidence type="ECO:0000313" key="1">
    <source>
        <dbReference type="EMBL" id="KAK4494699.1"/>
    </source>
</evidence>
<keyword evidence="2" id="KW-1185">Reference proteome</keyword>
<sequence>MPTAVEKVFSTTELLVAILLEVDDMQTLLLSQRVSKDFHDAIGDSICLQRALWFKPMPPDPSLPEDKCLRNPLIGKFKRRLGVDEVAHGTARKLDKDEYWPEKNEKGGNAKFIKLYKITRRQGSWRKMLLCQPGLSRETWLLVGKFMGATYHYGKLEVDSIRRWMVDYVHPIRGIVPTVGPYMCLGEYDRAPTMGEVIDAANALATWLKETCLQSSSPRLQREYGQNLERIEQWWMTSKDEKPGFLEQQLIKQQQPGPDNWFNR</sequence>
<protein>
    <recommendedName>
        <fullName evidence="3">F-box domain-containing protein</fullName>
    </recommendedName>
</protein>
<comment type="caution">
    <text evidence="1">The sequence shown here is derived from an EMBL/GenBank/DDBJ whole genome shotgun (WGS) entry which is preliminary data.</text>
</comment>